<reference evidence="1" key="1">
    <citation type="submission" date="2022-07" db="EMBL/GenBank/DDBJ databases">
        <title>Phylogenomic reconstructions and comparative analyses of Kickxellomycotina fungi.</title>
        <authorList>
            <person name="Reynolds N.K."/>
            <person name="Stajich J.E."/>
            <person name="Barry K."/>
            <person name="Grigoriev I.V."/>
            <person name="Crous P."/>
            <person name="Smith M.E."/>
        </authorList>
    </citation>
    <scope>NUCLEOTIDE SEQUENCE</scope>
    <source>
        <strain evidence="1">CBS 102833</strain>
    </source>
</reference>
<organism evidence="1 2">
    <name type="scientific">Coemansia furcata</name>
    <dbReference type="NCBI Taxonomy" id="417177"/>
    <lineage>
        <taxon>Eukaryota</taxon>
        <taxon>Fungi</taxon>
        <taxon>Fungi incertae sedis</taxon>
        <taxon>Zoopagomycota</taxon>
        <taxon>Kickxellomycotina</taxon>
        <taxon>Kickxellomycetes</taxon>
        <taxon>Kickxellales</taxon>
        <taxon>Kickxellaceae</taxon>
        <taxon>Coemansia</taxon>
    </lineage>
</organism>
<evidence type="ECO:0000313" key="1">
    <source>
        <dbReference type="EMBL" id="KAJ2813266.1"/>
    </source>
</evidence>
<gene>
    <name evidence="1" type="ORF">H4S07_000822</name>
</gene>
<proteinExistence type="predicted"/>
<accession>A0ACC1LQE5</accession>
<dbReference type="Proteomes" id="UP001140096">
    <property type="component" value="Unassembled WGS sequence"/>
</dbReference>
<dbReference type="EMBL" id="JANBUP010000078">
    <property type="protein sequence ID" value="KAJ2813266.1"/>
    <property type="molecule type" value="Genomic_DNA"/>
</dbReference>
<comment type="caution">
    <text evidence="1">The sequence shown here is derived from an EMBL/GenBank/DDBJ whole genome shotgun (WGS) entry which is preliminary data.</text>
</comment>
<evidence type="ECO:0000313" key="2">
    <source>
        <dbReference type="Proteomes" id="UP001140096"/>
    </source>
</evidence>
<name>A0ACC1LQE5_9FUNG</name>
<protein>
    <submittedName>
        <fullName evidence="1">Uncharacterized protein</fullName>
    </submittedName>
</protein>
<keyword evidence="2" id="KW-1185">Reference proteome</keyword>
<sequence>MGMAWYQRAEQLAGESAVLGREATMGLLRVYAKYGDTHKFEATAREAERLLGEGWAATHGDYVETHAIAYARADLPAQAQSILENNPSSDPARSLGLLELLLAWTRARKVDQAWATLSGLQALGSELQTRGWNALLHMHAVDERYKMELVEKVYRRMLQAGGTADQATFNILMHAALVRGRQGQWNHWYQRMEGAGFAADAYTHTALAAALIDAGHWAEAARVIRHMRSSGDAPTPATAVAAMQMQRRRGRVAVVMARFRQVVSRGSVIEPYEFTQVAGEALADTREWVAEIALLIRCLEDGRVPASPDVDALAAHLPGLSAEAMSNRPLLQALHNDPIQASQALVASLSAQDQHPIGSSLVVGEHRKSYAATLNAVVRNLLRCGRLRQAEQLVHAAHRAQIDVDSVKTRDTSDWLAKLISDFVAVGRFGDAAPHVARLERLIETAPSVRAYNALLRYASASRDELAVESIWRRMTAAGVGADAGCHRARIMCYSAIGDLLSTRRAYSDMLDDGYAPDAVAVAAVVRCCVRKTNVSLAVTVVRHAERHGCVVFSGTYNMIMSRSASLPDYHHLIDSMFASMLATPDNRLFRATGDMTERVVELRERFADLRKIPAGSPRNLHGWLMPDEHDTEYTRRALVAWLTSLAAYPAAPSLSDPSVRKFGESETTPPQPAPAPLPLLAPPPNATTFIIAMRFYGQNRRWSDVVRAWNSLAQFNCRVSAVSEKYPFAGRYHITPFSRMVVWAARALVETGRSRDARALWDSAAYDGTLGDNARILGMGNKLRQLKLHEVTDEVY</sequence>